<keyword evidence="4 6" id="KW-1133">Transmembrane helix</keyword>
<dbReference type="Proteomes" id="UP000243978">
    <property type="component" value="Unassembled WGS sequence"/>
</dbReference>
<name>A0A2T6BDH5_9RHOB</name>
<feature type="transmembrane region" description="Helical" evidence="6">
    <location>
        <begin position="296"/>
        <end position="315"/>
    </location>
</feature>
<protein>
    <submittedName>
        <fullName evidence="8">Putative MFS family arabinose efflux permease</fullName>
    </submittedName>
</protein>
<dbReference type="EMBL" id="QBKS01000002">
    <property type="protein sequence ID" value="PTX54113.1"/>
    <property type="molecule type" value="Genomic_DNA"/>
</dbReference>
<evidence type="ECO:0000256" key="1">
    <source>
        <dbReference type="ARBA" id="ARBA00004651"/>
    </source>
</evidence>
<feature type="transmembrane region" description="Helical" evidence="6">
    <location>
        <begin position="327"/>
        <end position="355"/>
    </location>
</feature>
<feature type="transmembrane region" description="Helical" evidence="6">
    <location>
        <begin position="76"/>
        <end position="93"/>
    </location>
</feature>
<evidence type="ECO:0000259" key="7">
    <source>
        <dbReference type="PROSITE" id="PS50850"/>
    </source>
</evidence>
<dbReference type="InterPro" id="IPR011701">
    <property type="entry name" value="MFS"/>
</dbReference>
<feature type="transmembrane region" description="Helical" evidence="6">
    <location>
        <begin position="164"/>
        <end position="184"/>
    </location>
</feature>
<gene>
    <name evidence="8" type="ORF">C8N43_2919</name>
</gene>
<dbReference type="CDD" id="cd17324">
    <property type="entry name" value="MFS_NepI_like"/>
    <property type="match status" value="1"/>
</dbReference>
<comment type="subcellular location">
    <subcellularLocation>
        <location evidence="1">Cell membrane</location>
        <topology evidence="1">Multi-pass membrane protein</topology>
    </subcellularLocation>
</comment>
<sequence>MSDAKSDPLLIPVLSASNFVIGMGAFLVVGMLTPIATSLDISAATAGQIMTVYAIAYAILSPLLVAMTGAIGRRRVLAAGLCLFALGAALAAVSSSTLGLNLSRLFAAAGAGLFTPVAAATAAGLSSEATRGRVLAAVFFGLTLAQVVGVPAGSYIAYTFGWRWAFWLVVALALPCIALVWMRVPKGLSFQATKLSDLAQVMKNGPLMLAILFTASFLGAIYVVFTYLAPMLEDLMGFGRDGITLALLIFGAGAVVGNILGGILADKLGPARTLLLVAIGQAAIMPAFSFLPMPPWVVFAIIALWSVVGWSFMASQQSRLIARAPEAASVVLALNAASIYVGAAAGSAAGGLVLATAGPSGLGVAAGLFMLGAVAHVIASNRA</sequence>
<dbReference type="Gene3D" id="1.20.1250.20">
    <property type="entry name" value="MFS general substrate transporter like domains"/>
    <property type="match status" value="1"/>
</dbReference>
<dbReference type="PROSITE" id="PS50850">
    <property type="entry name" value="MFS"/>
    <property type="match status" value="1"/>
</dbReference>
<evidence type="ECO:0000256" key="2">
    <source>
        <dbReference type="ARBA" id="ARBA00022475"/>
    </source>
</evidence>
<keyword evidence="9" id="KW-1185">Reference proteome</keyword>
<evidence type="ECO:0000313" key="9">
    <source>
        <dbReference type="Proteomes" id="UP000243978"/>
    </source>
</evidence>
<dbReference type="PANTHER" id="PTHR43124">
    <property type="entry name" value="PURINE EFFLUX PUMP PBUE"/>
    <property type="match status" value="1"/>
</dbReference>
<keyword evidence="2" id="KW-1003">Cell membrane</keyword>
<dbReference type="PANTHER" id="PTHR43124:SF10">
    <property type="entry name" value="PURINE EFFLUX PUMP PBUE"/>
    <property type="match status" value="1"/>
</dbReference>
<feature type="transmembrane region" description="Helical" evidence="6">
    <location>
        <begin position="273"/>
        <end position="290"/>
    </location>
</feature>
<feature type="transmembrane region" description="Helical" evidence="6">
    <location>
        <begin position="137"/>
        <end position="158"/>
    </location>
</feature>
<keyword evidence="3 6" id="KW-0812">Transmembrane</keyword>
<evidence type="ECO:0000313" key="8">
    <source>
        <dbReference type="EMBL" id="PTX54113.1"/>
    </source>
</evidence>
<feature type="transmembrane region" description="Helical" evidence="6">
    <location>
        <begin position="41"/>
        <end position="64"/>
    </location>
</feature>
<reference evidence="8 9" key="1">
    <citation type="submission" date="2018-04" db="EMBL/GenBank/DDBJ databases">
        <title>Genomic Encyclopedia of Archaeal and Bacterial Type Strains, Phase II (KMG-II): from individual species to whole genera.</title>
        <authorList>
            <person name="Goeker M."/>
        </authorList>
    </citation>
    <scope>NUCLEOTIDE SEQUENCE [LARGE SCALE GENOMIC DNA]</scope>
    <source>
        <strain evidence="8 9">DSM 100977</strain>
    </source>
</reference>
<dbReference type="InterPro" id="IPR050189">
    <property type="entry name" value="MFS_Efflux_Transporters"/>
</dbReference>
<feature type="transmembrane region" description="Helical" evidence="6">
    <location>
        <begin position="242"/>
        <end position="261"/>
    </location>
</feature>
<dbReference type="Pfam" id="PF07690">
    <property type="entry name" value="MFS_1"/>
    <property type="match status" value="1"/>
</dbReference>
<proteinExistence type="predicted"/>
<dbReference type="RefSeq" id="WP_107846478.1">
    <property type="nucleotide sequence ID" value="NZ_QBKS01000002.1"/>
</dbReference>
<dbReference type="OrthoDB" id="9788453at2"/>
<dbReference type="GO" id="GO:0005886">
    <property type="term" value="C:plasma membrane"/>
    <property type="evidence" value="ECO:0007669"/>
    <property type="project" value="UniProtKB-SubCell"/>
</dbReference>
<dbReference type="InterPro" id="IPR020846">
    <property type="entry name" value="MFS_dom"/>
</dbReference>
<dbReference type="AlphaFoldDB" id="A0A2T6BDH5"/>
<keyword evidence="5 6" id="KW-0472">Membrane</keyword>
<organism evidence="8 9">
    <name type="scientific">Litoreibacter ponti</name>
    <dbReference type="NCBI Taxonomy" id="1510457"/>
    <lineage>
        <taxon>Bacteria</taxon>
        <taxon>Pseudomonadati</taxon>
        <taxon>Pseudomonadota</taxon>
        <taxon>Alphaproteobacteria</taxon>
        <taxon>Rhodobacterales</taxon>
        <taxon>Roseobacteraceae</taxon>
        <taxon>Litoreibacter</taxon>
    </lineage>
</organism>
<feature type="transmembrane region" description="Helical" evidence="6">
    <location>
        <begin position="205"/>
        <end position="230"/>
    </location>
</feature>
<evidence type="ECO:0000256" key="3">
    <source>
        <dbReference type="ARBA" id="ARBA00022692"/>
    </source>
</evidence>
<feature type="transmembrane region" description="Helical" evidence="6">
    <location>
        <begin position="9"/>
        <end position="35"/>
    </location>
</feature>
<feature type="transmembrane region" description="Helical" evidence="6">
    <location>
        <begin position="361"/>
        <end position="379"/>
    </location>
</feature>
<dbReference type="SUPFAM" id="SSF103473">
    <property type="entry name" value="MFS general substrate transporter"/>
    <property type="match status" value="1"/>
</dbReference>
<feature type="domain" description="Major facilitator superfamily (MFS) profile" evidence="7">
    <location>
        <begin position="10"/>
        <end position="383"/>
    </location>
</feature>
<accession>A0A2T6BDH5</accession>
<dbReference type="GO" id="GO:0022857">
    <property type="term" value="F:transmembrane transporter activity"/>
    <property type="evidence" value="ECO:0007669"/>
    <property type="project" value="InterPro"/>
</dbReference>
<comment type="caution">
    <text evidence="8">The sequence shown here is derived from an EMBL/GenBank/DDBJ whole genome shotgun (WGS) entry which is preliminary data.</text>
</comment>
<feature type="transmembrane region" description="Helical" evidence="6">
    <location>
        <begin position="105"/>
        <end position="125"/>
    </location>
</feature>
<evidence type="ECO:0000256" key="6">
    <source>
        <dbReference type="SAM" id="Phobius"/>
    </source>
</evidence>
<evidence type="ECO:0000256" key="4">
    <source>
        <dbReference type="ARBA" id="ARBA00022989"/>
    </source>
</evidence>
<dbReference type="InterPro" id="IPR036259">
    <property type="entry name" value="MFS_trans_sf"/>
</dbReference>
<evidence type="ECO:0000256" key="5">
    <source>
        <dbReference type="ARBA" id="ARBA00023136"/>
    </source>
</evidence>